<evidence type="ECO:0000313" key="8">
    <source>
        <dbReference type="EMBL" id="MBK0401809.1"/>
    </source>
</evidence>
<evidence type="ECO:0000256" key="6">
    <source>
        <dbReference type="ARBA" id="ARBA00047942"/>
    </source>
</evidence>
<keyword evidence="4" id="KW-0808">Transferase</keyword>
<proteinExistence type="inferred from homology"/>
<evidence type="ECO:0000256" key="5">
    <source>
        <dbReference type="ARBA" id="ARBA00022691"/>
    </source>
</evidence>
<evidence type="ECO:0000256" key="2">
    <source>
        <dbReference type="ARBA" id="ARBA00011900"/>
    </source>
</evidence>
<protein>
    <recommendedName>
        <fullName evidence="2">site-specific DNA-methyltransferase (adenine-specific)</fullName>
        <ecNumber evidence="2">2.1.1.72</ecNumber>
    </recommendedName>
</protein>
<evidence type="ECO:0000256" key="4">
    <source>
        <dbReference type="ARBA" id="ARBA00022679"/>
    </source>
</evidence>
<reference evidence="8 9" key="1">
    <citation type="submission" date="2020-12" db="EMBL/GenBank/DDBJ databases">
        <title>Bacterial novel species Adhaeribacter sp. BT258 isolated from soil.</title>
        <authorList>
            <person name="Jung H.-Y."/>
        </authorList>
    </citation>
    <scope>NUCLEOTIDE SEQUENCE [LARGE SCALE GENOMIC DNA]</scope>
    <source>
        <strain evidence="8 9">BT258</strain>
    </source>
</reference>
<keyword evidence="3" id="KW-0489">Methyltransferase</keyword>
<accession>A0ABS1BXF7</accession>
<dbReference type="SUPFAM" id="SSF53335">
    <property type="entry name" value="S-adenosyl-L-methionine-dependent methyltransferases"/>
    <property type="match status" value="1"/>
</dbReference>
<dbReference type="InterPro" id="IPR002295">
    <property type="entry name" value="N4/N6-MTase_EcoPI_Mod-like"/>
</dbReference>
<dbReference type="Gene3D" id="3.40.50.150">
    <property type="entry name" value="Vaccinia Virus protein VP39"/>
    <property type="match status" value="1"/>
</dbReference>
<keyword evidence="5" id="KW-0949">S-adenosyl-L-methionine</keyword>
<feature type="domain" description="DNA methylase N-4/N-6" evidence="7">
    <location>
        <begin position="122"/>
        <end position="450"/>
    </location>
</feature>
<dbReference type="EC" id="2.1.1.72" evidence="2"/>
<name>A0ABS1BXF7_9BACT</name>
<dbReference type="Pfam" id="PF01555">
    <property type="entry name" value="N6_N4_Mtase"/>
    <property type="match status" value="1"/>
</dbReference>
<sequence length="639" mass="72509">MEQTLEMEQITAGHELSQSADIVKQNLETLKTLFPTIVKEGKIDLAELKALLGEEVETGDEYYRFTWAGKSMARLEANKPSTATLRPNKADSKDWDTTQNIFIEGDNLEVLKLLQKSYANQVKMIYIDPPYNTGRDFVYKDNYNDNLGNYLAITGQADEAGNRISTNTESDGRYHSNWLNMIYPRLKLARNLLKEDGLIFISIDDNELQNLRKVCDEIFGEENFIDNIIWKKRYGGGAKEKFLVSLHEYILVYAKNSLELNPIFIPNNEDAIKRYYTKQDEKFESRGPYRTHPLEATKSMGERKNLVYPIPGPDGVEVWPKRQWLWGKDRALEALKNNELDFLRDKDNNWSIHTKQYLKDESGKVRESKAFSIIDDVFSQHGTNEILDLFGNAQIFSFPKPTELLKKILNIGLEETNEIVIDLFSGSGSTAHSIMNLNATDGGERKFICIQLPEPTSIDSEAYKAGYKNIAEITKERLRRAGEKVKKEAKSDLFTNEVNKLDTGFKALKLDSSNIQAWDGSVENFEQNLFTAASNIKQDRSEEDVLYEILLKYGLDLAQPIEEKTIAGKKVFNIGLGALFICLADGITTDVADGIGQWKEALQPASCHVIFKDTGFTDVAKTNSIQILKRYGISDINSI</sequence>
<dbReference type="InterPro" id="IPR002052">
    <property type="entry name" value="DNA_methylase_N6_adenine_CS"/>
</dbReference>
<evidence type="ECO:0000313" key="9">
    <source>
        <dbReference type="Proteomes" id="UP000644147"/>
    </source>
</evidence>
<dbReference type="PIRSF" id="PIRSF015855">
    <property type="entry name" value="TypeIII_Mtase_mKpnI"/>
    <property type="match status" value="1"/>
</dbReference>
<evidence type="ECO:0000256" key="3">
    <source>
        <dbReference type="ARBA" id="ARBA00022603"/>
    </source>
</evidence>
<comment type="similarity">
    <text evidence="1">Belongs to the N(4)/N(6)-methyltransferase family.</text>
</comment>
<dbReference type="Proteomes" id="UP000644147">
    <property type="component" value="Unassembled WGS sequence"/>
</dbReference>
<organism evidence="8 9">
    <name type="scientific">Adhaeribacter terrigena</name>
    <dbReference type="NCBI Taxonomy" id="2793070"/>
    <lineage>
        <taxon>Bacteria</taxon>
        <taxon>Pseudomonadati</taxon>
        <taxon>Bacteroidota</taxon>
        <taxon>Cytophagia</taxon>
        <taxon>Cytophagales</taxon>
        <taxon>Hymenobacteraceae</taxon>
        <taxon>Adhaeribacter</taxon>
    </lineage>
</organism>
<evidence type="ECO:0000259" key="7">
    <source>
        <dbReference type="Pfam" id="PF01555"/>
    </source>
</evidence>
<dbReference type="PROSITE" id="PS00092">
    <property type="entry name" value="N6_MTASE"/>
    <property type="match status" value="1"/>
</dbReference>
<gene>
    <name evidence="8" type="ORF">I5M27_02365</name>
</gene>
<dbReference type="InterPro" id="IPR029063">
    <property type="entry name" value="SAM-dependent_MTases_sf"/>
</dbReference>
<dbReference type="InterPro" id="IPR002941">
    <property type="entry name" value="DNA_methylase_N4/N6"/>
</dbReference>
<dbReference type="RefSeq" id="WP_200504418.1">
    <property type="nucleotide sequence ID" value="NZ_JAEHFX010000001.1"/>
</dbReference>
<evidence type="ECO:0000256" key="1">
    <source>
        <dbReference type="ARBA" id="ARBA00006594"/>
    </source>
</evidence>
<comment type="caution">
    <text evidence="8">The sequence shown here is derived from an EMBL/GenBank/DDBJ whole genome shotgun (WGS) entry which is preliminary data.</text>
</comment>
<dbReference type="PRINTS" id="PR00506">
    <property type="entry name" value="D21N6MTFRASE"/>
</dbReference>
<keyword evidence="9" id="KW-1185">Reference proteome</keyword>
<dbReference type="EMBL" id="JAEHFX010000001">
    <property type="protein sequence ID" value="MBK0401809.1"/>
    <property type="molecule type" value="Genomic_DNA"/>
</dbReference>
<comment type="catalytic activity">
    <reaction evidence="6">
        <text>a 2'-deoxyadenosine in DNA + S-adenosyl-L-methionine = an N(6)-methyl-2'-deoxyadenosine in DNA + S-adenosyl-L-homocysteine + H(+)</text>
        <dbReference type="Rhea" id="RHEA:15197"/>
        <dbReference type="Rhea" id="RHEA-COMP:12418"/>
        <dbReference type="Rhea" id="RHEA-COMP:12419"/>
        <dbReference type="ChEBI" id="CHEBI:15378"/>
        <dbReference type="ChEBI" id="CHEBI:57856"/>
        <dbReference type="ChEBI" id="CHEBI:59789"/>
        <dbReference type="ChEBI" id="CHEBI:90615"/>
        <dbReference type="ChEBI" id="CHEBI:90616"/>
        <dbReference type="EC" id="2.1.1.72"/>
    </reaction>
</comment>